<dbReference type="EMBL" id="MU266582">
    <property type="protein sequence ID" value="KAH7920404.1"/>
    <property type="molecule type" value="Genomic_DNA"/>
</dbReference>
<accession>A0ACB8B572</accession>
<evidence type="ECO:0000313" key="2">
    <source>
        <dbReference type="Proteomes" id="UP000790709"/>
    </source>
</evidence>
<proteinExistence type="predicted"/>
<organism evidence="1 2">
    <name type="scientific">Leucogyrophana mollusca</name>
    <dbReference type="NCBI Taxonomy" id="85980"/>
    <lineage>
        <taxon>Eukaryota</taxon>
        <taxon>Fungi</taxon>
        <taxon>Dikarya</taxon>
        <taxon>Basidiomycota</taxon>
        <taxon>Agaricomycotina</taxon>
        <taxon>Agaricomycetes</taxon>
        <taxon>Agaricomycetidae</taxon>
        <taxon>Boletales</taxon>
        <taxon>Boletales incertae sedis</taxon>
        <taxon>Leucogyrophana</taxon>
    </lineage>
</organism>
<protein>
    <submittedName>
        <fullName evidence="1">Uncharacterized protein</fullName>
    </submittedName>
</protein>
<comment type="caution">
    <text evidence="1">The sequence shown here is derived from an EMBL/GenBank/DDBJ whole genome shotgun (WGS) entry which is preliminary data.</text>
</comment>
<gene>
    <name evidence="1" type="ORF">BV22DRAFT_968030</name>
</gene>
<dbReference type="Proteomes" id="UP000790709">
    <property type="component" value="Unassembled WGS sequence"/>
</dbReference>
<evidence type="ECO:0000313" key="1">
    <source>
        <dbReference type="EMBL" id="KAH7920404.1"/>
    </source>
</evidence>
<keyword evidence="2" id="KW-1185">Reference proteome</keyword>
<reference evidence="1" key="1">
    <citation type="journal article" date="2021" name="New Phytol.">
        <title>Evolutionary innovations through gain and loss of genes in the ectomycorrhizal Boletales.</title>
        <authorList>
            <person name="Wu G."/>
            <person name="Miyauchi S."/>
            <person name="Morin E."/>
            <person name="Kuo A."/>
            <person name="Drula E."/>
            <person name="Varga T."/>
            <person name="Kohler A."/>
            <person name="Feng B."/>
            <person name="Cao Y."/>
            <person name="Lipzen A."/>
            <person name="Daum C."/>
            <person name="Hundley H."/>
            <person name="Pangilinan J."/>
            <person name="Johnson J."/>
            <person name="Barry K."/>
            <person name="LaButti K."/>
            <person name="Ng V."/>
            <person name="Ahrendt S."/>
            <person name="Min B."/>
            <person name="Choi I.G."/>
            <person name="Park H."/>
            <person name="Plett J.M."/>
            <person name="Magnuson J."/>
            <person name="Spatafora J.W."/>
            <person name="Nagy L.G."/>
            <person name="Henrissat B."/>
            <person name="Grigoriev I.V."/>
            <person name="Yang Z.L."/>
            <person name="Xu J."/>
            <person name="Martin F.M."/>
        </authorList>
    </citation>
    <scope>NUCLEOTIDE SEQUENCE</scope>
    <source>
        <strain evidence="1">KUC20120723A-06</strain>
    </source>
</reference>
<feature type="non-terminal residue" evidence="1">
    <location>
        <position position="52"/>
    </location>
</feature>
<name>A0ACB8B572_9AGAM</name>
<sequence length="52" mass="5805">MAKSQAPTIDEENPLYCPSISAVSYLATLRQSLQSNASRLQDGSLRAFFWKL</sequence>